<proteinExistence type="predicted"/>
<dbReference type="Pfam" id="PF01638">
    <property type="entry name" value="HxlR"/>
    <property type="match status" value="1"/>
</dbReference>
<keyword evidence="3" id="KW-0804">Transcription</keyword>
<dbReference type="PANTHER" id="PTHR33204">
    <property type="entry name" value="TRANSCRIPTIONAL REGULATOR, MARR FAMILY"/>
    <property type="match status" value="1"/>
</dbReference>
<accession>A0A1G5HWR3</accession>
<evidence type="ECO:0000256" key="3">
    <source>
        <dbReference type="ARBA" id="ARBA00023163"/>
    </source>
</evidence>
<dbReference type="Gene3D" id="1.10.10.10">
    <property type="entry name" value="Winged helix-like DNA-binding domain superfamily/Winged helix DNA-binding domain"/>
    <property type="match status" value="1"/>
</dbReference>
<dbReference type="InterPro" id="IPR036388">
    <property type="entry name" value="WH-like_DNA-bd_sf"/>
</dbReference>
<evidence type="ECO:0000259" key="4">
    <source>
        <dbReference type="PROSITE" id="PS51118"/>
    </source>
</evidence>
<gene>
    <name evidence="5" type="ORF">SAMN05216233_11639</name>
</gene>
<evidence type="ECO:0000256" key="2">
    <source>
        <dbReference type="ARBA" id="ARBA00023125"/>
    </source>
</evidence>
<dbReference type="SUPFAM" id="SSF46785">
    <property type="entry name" value="Winged helix' DNA-binding domain"/>
    <property type="match status" value="1"/>
</dbReference>
<evidence type="ECO:0000313" key="5">
    <source>
        <dbReference type="EMBL" id="SCY68164.1"/>
    </source>
</evidence>
<keyword evidence="1" id="KW-0805">Transcription regulation</keyword>
<organism evidence="5 6">
    <name type="scientific">Desulfoluna spongiiphila</name>
    <dbReference type="NCBI Taxonomy" id="419481"/>
    <lineage>
        <taxon>Bacteria</taxon>
        <taxon>Pseudomonadati</taxon>
        <taxon>Thermodesulfobacteriota</taxon>
        <taxon>Desulfobacteria</taxon>
        <taxon>Desulfobacterales</taxon>
        <taxon>Desulfolunaceae</taxon>
        <taxon>Desulfoluna</taxon>
    </lineage>
</organism>
<dbReference type="InterPro" id="IPR036390">
    <property type="entry name" value="WH_DNA-bd_sf"/>
</dbReference>
<dbReference type="PANTHER" id="PTHR33204:SF29">
    <property type="entry name" value="TRANSCRIPTIONAL REGULATOR"/>
    <property type="match status" value="1"/>
</dbReference>
<dbReference type="OrthoDB" id="9800350at2"/>
<dbReference type="EMBL" id="FMUX01000016">
    <property type="protein sequence ID" value="SCY68164.1"/>
    <property type="molecule type" value="Genomic_DNA"/>
</dbReference>
<dbReference type="Proteomes" id="UP000198870">
    <property type="component" value="Unassembled WGS sequence"/>
</dbReference>
<sequence>MPEPCRIKELNGKTYRCYFELTLSVIGGKWKPIILNHLALEQVMRFGELTRSIPEITQRMLTKQLRELEADGLVHREVYREVPPRVEYSLTRLGYTIIPILQHMRQWGVDYEKHLGGEGLFEEEGFECAKPPELLAL</sequence>
<evidence type="ECO:0000256" key="1">
    <source>
        <dbReference type="ARBA" id="ARBA00023015"/>
    </source>
</evidence>
<feature type="domain" description="HTH hxlR-type" evidence="4">
    <location>
        <begin position="17"/>
        <end position="116"/>
    </location>
</feature>
<dbReference type="InterPro" id="IPR002577">
    <property type="entry name" value="HTH_HxlR"/>
</dbReference>
<protein>
    <submittedName>
        <fullName evidence="5">Transcriptional regulator, HxlR family</fullName>
    </submittedName>
</protein>
<keyword evidence="6" id="KW-1185">Reference proteome</keyword>
<evidence type="ECO:0000313" key="6">
    <source>
        <dbReference type="Proteomes" id="UP000198870"/>
    </source>
</evidence>
<name>A0A1G5HWR3_9BACT</name>
<dbReference type="GO" id="GO:0003677">
    <property type="term" value="F:DNA binding"/>
    <property type="evidence" value="ECO:0007669"/>
    <property type="project" value="UniProtKB-KW"/>
</dbReference>
<dbReference type="AlphaFoldDB" id="A0A1G5HWR3"/>
<reference evidence="5 6" key="1">
    <citation type="submission" date="2016-10" db="EMBL/GenBank/DDBJ databases">
        <authorList>
            <person name="de Groot N.N."/>
        </authorList>
    </citation>
    <scope>NUCLEOTIDE SEQUENCE [LARGE SCALE GENOMIC DNA]</scope>
    <source>
        <strain evidence="5 6">AA1</strain>
    </source>
</reference>
<dbReference type="PROSITE" id="PS51118">
    <property type="entry name" value="HTH_HXLR"/>
    <property type="match status" value="1"/>
</dbReference>
<keyword evidence="2" id="KW-0238">DNA-binding</keyword>